<evidence type="ECO:0000313" key="2">
    <source>
        <dbReference type="Proteomes" id="UP000077177"/>
    </source>
</evidence>
<keyword evidence="2" id="KW-1185">Reference proteome</keyword>
<accession>A0A172TUI9</accession>
<dbReference type="EMBL" id="CP011390">
    <property type="protein sequence ID" value="ANE50638.1"/>
    <property type="molecule type" value="Genomic_DNA"/>
</dbReference>
<dbReference type="KEGG" id="fla:SY85_09115"/>
<reference evidence="1 2" key="2">
    <citation type="journal article" date="2016" name="Int. J. Syst. Evol. Microbiol.">
        <title>Flavisolibacter tropicus sp. nov., isolated from tropical soil.</title>
        <authorList>
            <person name="Lee J.J."/>
            <person name="Kang M.S."/>
            <person name="Kim G.S."/>
            <person name="Lee C.S."/>
            <person name="Lim S."/>
            <person name="Lee J."/>
            <person name="Roh S.H."/>
            <person name="Kang H."/>
            <person name="Ha J.M."/>
            <person name="Bae S."/>
            <person name="Jung H.Y."/>
            <person name="Kim M.K."/>
        </authorList>
    </citation>
    <scope>NUCLEOTIDE SEQUENCE [LARGE SCALE GENOMIC DNA]</scope>
    <source>
        <strain evidence="1 2">LCS9</strain>
    </source>
</reference>
<dbReference type="RefSeq" id="WP_066403795.1">
    <property type="nucleotide sequence ID" value="NZ_CP011390.1"/>
</dbReference>
<dbReference type="AlphaFoldDB" id="A0A172TUI9"/>
<dbReference type="InterPro" id="IPR046342">
    <property type="entry name" value="CBS_dom_sf"/>
</dbReference>
<dbReference type="OrthoDB" id="9811788at2"/>
<dbReference type="SUPFAM" id="SSF54631">
    <property type="entry name" value="CBS-domain pair"/>
    <property type="match status" value="1"/>
</dbReference>
<dbReference type="Proteomes" id="UP000077177">
    <property type="component" value="Chromosome"/>
</dbReference>
<proteinExistence type="predicted"/>
<name>A0A172TUI9_9BACT</name>
<dbReference type="STRING" id="1492898.SY85_09115"/>
<reference evidence="2" key="1">
    <citation type="submission" date="2015-01" db="EMBL/GenBank/DDBJ databases">
        <title>Flavisolibacter sp./LCS9/ whole genome sequencing.</title>
        <authorList>
            <person name="Kim M.K."/>
            <person name="Srinivasan S."/>
            <person name="Lee J.-J."/>
        </authorList>
    </citation>
    <scope>NUCLEOTIDE SEQUENCE [LARGE SCALE GENOMIC DNA]</scope>
    <source>
        <strain evidence="2">LCS9</strain>
    </source>
</reference>
<sequence length="279" mass="32247">MMEYHYFSQGSTPEIHAAIVGISQKEWICTQSNETLSDAYEKMVEYGFDILPKINKDGTVNTFYHTEEWGKYSVQDIKWSRIKQEDCLYYLTHIKDVIRLMSDNDRDFYFLTNHSTVIGLITIGNLNCKHVAIYYYNLICSLERELGKFVCDSLETSQILDSLELWGKEKDIPSALDSARRFKEDAKKGMDSSIIEYLYLSDLFLLISELQLYKKLGYKTKETFERSSGKLKALRNGIAHPNKSLVKSRGALNDLWKATVKIEELENALRFSFANNVSS</sequence>
<protein>
    <submittedName>
        <fullName evidence="1">Uncharacterized protein</fullName>
    </submittedName>
</protein>
<organism evidence="1 2">
    <name type="scientific">Flavisolibacter tropicus</name>
    <dbReference type="NCBI Taxonomy" id="1492898"/>
    <lineage>
        <taxon>Bacteria</taxon>
        <taxon>Pseudomonadati</taxon>
        <taxon>Bacteroidota</taxon>
        <taxon>Chitinophagia</taxon>
        <taxon>Chitinophagales</taxon>
        <taxon>Chitinophagaceae</taxon>
        <taxon>Flavisolibacter</taxon>
    </lineage>
</organism>
<gene>
    <name evidence="1" type="ORF">SY85_09115</name>
</gene>
<evidence type="ECO:0000313" key="1">
    <source>
        <dbReference type="EMBL" id="ANE50638.1"/>
    </source>
</evidence>